<evidence type="ECO:0000313" key="2">
    <source>
        <dbReference type="Proteomes" id="UP000053201"/>
    </source>
</evidence>
<dbReference type="Proteomes" id="UP000053201">
    <property type="component" value="Unassembled WGS sequence"/>
</dbReference>
<dbReference type="GeneID" id="27692385"/>
<gene>
    <name evidence="1" type="ORF">SPPG_09260</name>
</gene>
<organism evidence="1 2">
    <name type="scientific">Spizellomyces punctatus (strain DAOM BR117)</name>
    <dbReference type="NCBI Taxonomy" id="645134"/>
    <lineage>
        <taxon>Eukaryota</taxon>
        <taxon>Fungi</taxon>
        <taxon>Fungi incertae sedis</taxon>
        <taxon>Chytridiomycota</taxon>
        <taxon>Chytridiomycota incertae sedis</taxon>
        <taxon>Chytridiomycetes</taxon>
        <taxon>Spizellomycetales</taxon>
        <taxon>Spizellomycetaceae</taxon>
        <taxon>Spizellomyces</taxon>
    </lineage>
</organism>
<dbReference type="RefSeq" id="XP_016607814.1">
    <property type="nucleotide sequence ID" value="XM_016757417.1"/>
</dbReference>
<evidence type="ECO:0000313" key="1">
    <source>
        <dbReference type="EMBL" id="KNC99774.1"/>
    </source>
</evidence>
<dbReference type="VEuPathDB" id="FungiDB:SPPG_09260"/>
<keyword evidence="2" id="KW-1185">Reference proteome</keyword>
<name>A0A0L0HFS3_SPIPD</name>
<reference evidence="1 2" key="1">
    <citation type="submission" date="2009-08" db="EMBL/GenBank/DDBJ databases">
        <title>The Genome Sequence of Spizellomyces punctatus strain DAOM BR117.</title>
        <authorList>
            <consortium name="The Broad Institute Genome Sequencing Platform"/>
            <person name="Russ C."/>
            <person name="Cuomo C."/>
            <person name="Shea T."/>
            <person name="Young S.K."/>
            <person name="Zeng Q."/>
            <person name="Koehrsen M."/>
            <person name="Haas B."/>
            <person name="Borodovsky M."/>
            <person name="Guigo R."/>
            <person name="Alvarado L."/>
            <person name="Berlin A."/>
            <person name="Bochicchio J."/>
            <person name="Borenstein D."/>
            <person name="Chapman S."/>
            <person name="Chen Z."/>
            <person name="Engels R."/>
            <person name="Freedman E."/>
            <person name="Gellesch M."/>
            <person name="Goldberg J."/>
            <person name="Griggs A."/>
            <person name="Gujja S."/>
            <person name="Heiman D."/>
            <person name="Hepburn T."/>
            <person name="Howarth C."/>
            <person name="Jen D."/>
            <person name="Larson L."/>
            <person name="Lewis B."/>
            <person name="Mehta T."/>
            <person name="Park D."/>
            <person name="Pearson M."/>
            <person name="Roberts A."/>
            <person name="Saif S."/>
            <person name="Shenoy N."/>
            <person name="Sisk P."/>
            <person name="Stolte C."/>
            <person name="Sykes S."/>
            <person name="Thomson T."/>
            <person name="Walk T."/>
            <person name="White J."/>
            <person name="Yandava C."/>
            <person name="Burger G."/>
            <person name="Gray M.W."/>
            <person name="Holland P.W.H."/>
            <person name="King N."/>
            <person name="Lang F.B.F."/>
            <person name="Roger A.J."/>
            <person name="Ruiz-Trillo I."/>
            <person name="Lander E."/>
            <person name="Nusbaum C."/>
        </authorList>
    </citation>
    <scope>NUCLEOTIDE SEQUENCE [LARGE SCALE GENOMIC DNA]</scope>
    <source>
        <strain evidence="1 2">DAOM BR117</strain>
    </source>
</reference>
<accession>A0A0L0HFS3</accession>
<protein>
    <submittedName>
        <fullName evidence="1">Uncharacterized protein</fullName>
    </submittedName>
</protein>
<dbReference type="InParanoid" id="A0A0L0HFS3"/>
<dbReference type="AlphaFoldDB" id="A0A0L0HFS3"/>
<sequence length="126" mass="13917">MRRAPAQCECAPNKDPVASTTACSQTKQTLPLHLLHFACKSESARARKVSTVSFLVGVRRMSRAFNDLLQVGHRTLSKVVNLSITDKASTRKGLSFLVRLLSLSDVIDAFHNVICNACIEWDFGQN</sequence>
<proteinExistence type="predicted"/>
<dbReference type="EMBL" id="KQ257457">
    <property type="protein sequence ID" value="KNC99774.1"/>
    <property type="molecule type" value="Genomic_DNA"/>
</dbReference>